<keyword evidence="6" id="KW-0805">Transcription regulation</keyword>
<sequence length="222" mass="24248">MTPNKEDYLKIILELGGDQHKVANKQVGAAIGVAAASVTEMVDKLEADHLVTHTPYHGIQLTASGTLAAAKLVRNHRLWEVFLMTQLLYPYDALHGEAELLEHATTDDMANRLDYFLKRPKTCPHGGVIPDANGHFRHQSTTPLASLQPGGKATIERVMDEAKLLDFLSVIDIKLGDEVLAVDNSNGAITMWVSRTGKVVMVKAEFAQGIFITSPEIIAANR</sequence>
<dbReference type="GO" id="GO:0046914">
    <property type="term" value="F:transition metal ion binding"/>
    <property type="evidence" value="ECO:0007669"/>
    <property type="project" value="InterPro"/>
</dbReference>
<dbReference type="SMART" id="SM00529">
    <property type="entry name" value="HTH_DTXR"/>
    <property type="match status" value="1"/>
</dbReference>
<dbReference type="OrthoDB" id="9791355at2"/>
<evidence type="ECO:0000256" key="10">
    <source>
        <dbReference type="ARBA" id="ARBA00023211"/>
    </source>
</evidence>
<evidence type="ECO:0000256" key="5">
    <source>
        <dbReference type="ARBA" id="ARBA00022491"/>
    </source>
</evidence>
<comment type="subunit">
    <text evidence="3">Homodimer.</text>
</comment>
<dbReference type="InterPro" id="IPR001367">
    <property type="entry name" value="Fe_dep_repressor"/>
</dbReference>
<keyword evidence="9" id="KW-0804">Transcription</keyword>
<dbReference type="GO" id="GO:0003700">
    <property type="term" value="F:DNA-binding transcription factor activity"/>
    <property type="evidence" value="ECO:0007669"/>
    <property type="project" value="InterPro"/>
</dbReference>
<dbReference type="InterPro" id="IPR036421">
    <property type="entry name" value="Fe_dep_repressor_sf"/>
</dbReference>
<evidence type="ECO:0000259" key="12">
    <source>
        <dbReference type="PROSITE" id="PS50944"/>
    </source>
</evidence>
<dbReference type="InterPro" id="IPR050536">
    <property type="entry name" value="DtxR_MntR_Metal-Reg"/>
</dbReference>
<dbReference type="Pfam" id="PF01325">
    <property type="entry name" value="Fe_dep_repress"/>
    <property type="match status" value="1"/>
</dbReference>
<evidence type="ECO:0000256" key="1">
    <source>
        <dbReference type="ARBA" id="ARBA00004496"/>
    </source>
</evidence>
<keyword evidence="7" id="KW-0238">DNA-binding</keyword>
<dbReference type="SUPFAM" id="SSF46785">
    <property type="entry name" value="Winged helix' DNA-binding domain"/>
    <property type="match status" value="1"/>
</dbReference>
<evidence type="ECO:0000256" key="9">
    <source>
        <dbReference type="ARBA" id="ARBA00023163"/>
    </source>
</evidence>
<dbReference type="RefSeq" id="WP_054750536.1">
    <property type="nucleotide sequence ID" value="NZ_AYZK01000005.1"/>
</dbReference>
<evidence type="ECO:0000313" key="13">
    <source>
        <dbReference type="EMBL" id="KRM86834.1"/>
    </source>
</evidence>
<evidence type="ECO:0000256" key="2">
    <source>
        <dbReference type="ARBA" id="ARBA00007871"/>
    </source>
</evidence>
<keyword evidence="4" id="KW-0963">Cytoplasm</keyword>
<evidence type="ECO:0000256" key="3">
    <source>
        <dbReference type="ARBA" id="ARBA00011738"/>
    </source>
</evidence>
<dbReference type="GO" id="GO:0003677">
    <property type="term" value="F:DNA binding"/>
    <property type="evidence" value="ECO:0007669"/>
    <property type="project" value="UniProtKB-KW"/>
</dbReference>
<organism evidence="13 14">
    <name type="scientific">Lacticaseibacillus thailandensis DSM 22698 = JCM 13996</name>
    <dbReference type="NCBI Taxonomy" id="1423810"/>
    <lineage>
        <taxon>Bacteria</taxon>
        <taxon>Bacillati</taxon>
        <taxon>Bacillota</taxon>
        <taxon>Bacilli</taxon>
        <taxon>Lactobacillales</taxon>
        <taxon>Lactobacillaceae</taxon>
        <taxon>Lacticaseibacillus</taxon>
    </lineage>
</organism>
<evidence type="ECO:0000256" key="4">
    <source>
        <dbReference type="ARBA" id="ARBA00022490"/>
    </source>
</evidence>
<dbReference type="InterPro" id="IPR022687">
    <property type="entry name" value="HTH_DTXR"/>
</dbReference>
<dbReference type="AlphaFoldDB" id="A0A0R2C782"/>
<dbReference type="InterPro" id="IPR038157">
    <property type="entry name" value="FeoA_core_dom"/>
</dbReference>
<evidence type="ECO:0000256" key="11">
    <source>
        <dbReference type="ARBA" id="ARBA00032593"/>
    </source>
</evidence>
<dbReference type="InterPro" id="IPR036390">
    <property type="entry name" value="WH_DNA-bd_sf"/>
</dbReference>
<comment type="similarity">
    <text evidence="2">Belongs to the DtxR/MntR family.</text>
</comment>
<dbReference type="SUPFAM" id="SSF47979">
    <property type="entry name" value="Iron-dependent repressor protein, dimerization domain"/>
    <property type="match status" value="1"/>
</dbReference>
<keyword evidence="10" id="KW-0464">Manganese</keyword>
<keyword evidence="8" id="KW-0010">Activator</keyword>
<reference evidence="13 14" key="1">
    <citation type="journal article" date="2015" name="Genome Announc.">
        <title>Expanding the biotechnology potential of lactobacilli through comparative genomics of 213 strains and associated genera.</title>
        <authorList>
            <person name="Sun Z."/>
            <person name="Harris H.M."/>
            <person name="McCann A."/>
            <person name="Guo C."/>
            <person name="Argimon S."/>
            <person name="Zhang W."/>
            <person name="Yang X."/>
            <person name="Jeffery I.B."/>
            <person name="Cooney J.C."/>
            <person name="Kagawa T.F."/>
            <person name="Liu W."/>
            <person name="Song Y."/>
            <person name="Salvetti E."/>
            <person name="Wrobel A."/>
            <person name="Rasinkangas P."/>
            <person name="Parkhill J."/>
            <person name="Rea M.C."/>
            <person name="O'Sullivan O."/>
            <person name="Ritari J."/>
            <person name="Douillard F.P."/>
            <person name="Paul Ross R."/>
            <person name="Yang R."/>
            <person name="Briner A.E."/>
            <person name="Felis G.E."/>
            <person name="de Vos W.M."/>
            <person name="Barrangou R."/>
            <person name="Klaenhammer T.R."/>
            <person name="Caufield P.W."/>
            <person name="Cui Y."/>
            <person name="Zhang H."/>
            <person name="O'Toole P.W."/>
        </authorList>
    </citation>
    <scope>NUCLEOTIDE SEQUENCE [LARGE SCALE GENOMIC DNA]</scope>
    <source>
        <strain evidence="13 14">DSM 22698</strain>
    </source>
</reference>
<proteinExistence type="inferred from homology"/>
<evidence type="ECO:0000256" key="6">
    <source>
        <dbReference type="ARBA" id="ARBA00023015"/>
    </source>
</evidence>
<evidence type="ECO:0000256" key="8">
    <source>
        <dbReference type="ARBA" id="ARBA00023159"/>
    </source>
</evidence>
<dbReference type="PROSITE" id="PS50944">
    <property type="entry name" value="HTH_DTXR"/>
    <property type="match status" value="1"/>
</dbReference>
<dbReference type="EMBL" id="AYZK01000005">
    <property type="protein sequence ID" value="KRM86834.1"/>
    <property type="molecule type" value="Genomic_DNA"/>
</dbReference>
<dbReference type="PANTHER" id="PTHR33238">
    <property type="entry name" value="IRON (METAL) DEPENDENT REPRESSOR, DTXR FAMILY"/>
    <property type="match status" value="1"/>
</dbReference>
<dbReference type="Gene3D" id="1.10.60.10">
    <property type="entry name" value="Iron dependent repressor, metal binding and dimerisation domain"/>
    <property type="match status" value="1"/>
</dbReference>
<dbReference type="Proteomes" id="UP000051789">
    <property type="component" value="Unassembled WGS sequence"/>
</dbReference>
<dbReference type="Gene3D" id="1.10.10.10">
    <property type="entry name" value="Winged helix-like DNA-binding domain superfamily/Winged helix DNA-binding domain"/>
    <property type="match status" value="1"/>
</dbReference>
<keyword evidence="14" id="KW-1185">Reference proteome</keyword>
<dbReference type="InterPro" id="IPR036388">
    <property type="entry name" value="WH-like_DNA-bd_sf"/>
</dbReference>
<protein>
    <recommendedName>
        <fullName evidence="11">Manganese transport regulator</fullName>
    </recommendedName>
</protein>
<evidence type="ECO:0000313" key="14">
    <source>
        <dbReference type="Proteomes" id="UP000051789"/>
    </source>
</evidence>
<dbReference type="GO" id="GO:0046983">
    <property type="term" value="F:protein dimerization activity"/>
    <property type="evidence" value="ECO:0007669"/>
    <property type="project" value="InterPro"/>
</dbReference>
<name>A0A0R2C782_9LACO</name>
<dbReference type="InterPro" id="IPR022689">
    <property type="entry name" value="Iron_dep_repressor"/>
</dbReference>
<feature type="domain" description="HTH dtxR-type" evidence="12">
    <location>
        <begin position="1"/>
        <end position="62"/>
    </location>
</feature>
<dbReference type="STRING" id="1423810.FD19_GL001692"/>
<keyword evidence="5" id="KW-0678">Repressor</keyword>
<gene>
    <name evidence="13" type="ORF">FD19_GL001692</name>
</gene>
<evidence type="ECO:0000256" key="7">
    <source>
        <dbReference type="ARBA" id="ARBA00023125"/>
    </source>
</evidence>
<comment type="subcellular location">
    <subcellularLocation>
        <location evidence="1">Cytoplasm</location>
    </subcellularLocation>
</comment>
<comment type="caution">
    <text evidence="13">The sequence shown here is derived from an EMBL/GenBank/DDBJ whole genome shotgun (WGS) entry which is preliminary data.</text>
</comment>
<dbReference type="PATRIC" id="fig|1423810.4.peg.1739"/>
<dbReference type="Gene3D" id="2.30.30.90">
    <property type="match status" value="1"/>
</dbReference>
<accession>A0A0R2C782</accession>
<dbReference type="PANTHER" id="PTHR33238:SF11">
    <property type="entry name" value="TRANSCRIPTIONAL REGULATOR MNTR"/>
    <property type="match status" value="1"/>
</dbReference>
<dbReference type="GO" id="GO:0005737">
    <property type="term" value="C:cytoplasm"/>
    <property type="evidence" value="ECO:0007669"/>
    <property type="project" value="UniProtKB-SubCell"/>
</dbReference>
<dbReference type="Pfam" id="PF02742">
    <property type="entry name" value="Fe_dep_repr_C"/>
    <property type="match status" value="1"/>
</dbReference>